<feature type="compositionally biased region" description="Basic and acidic residues" evidence="4">
    <location>
        <begin position="106"/>
        <end position="118"/>
    </location>
</feature>
<evidence type="ECO:0000313" key="5">
    <source>
        <dbReference type="EMBL" id="CAI8038210.1"/>
    </source>
</evidence>
<dbReference type="Gene3D" id="3.80.10.10">
    <property type="entry name" value="Ribonuclease Inhibitor"/>
    <property type="match status" value="1"/>
</dbReference>
<keyword evidence="2" id="KW-0963">Cytoplasm</keyword>
<dbReference type="SMART" id="SM00368">
    <property type="entry name" value="LRR_RI"/>
    <property type="match status" value="3"/>
</dbReference>
<evidence type="ECO:0000313" key="6">
    <source>
        <dbReference type="Proteomes" id="UP001174909"/>
    </source>
</evidence>
<dbReference type="GO" id="GO:0005523">
    <property type="term" value="F:tropomyosin binding"/>
    <property type="evidence" value="ECO:0007669"/>
    <property type="project" value="InterPro"/>
</dbReference>
<dbReference type="InterPro" id="IPR001611">
    <property type="entry name" value="Leu-rich_rpt"/>
</dbReference>
<dbReference type="GO" id="GO:0051694">
    <property type="term" value="P:pointed-end actin filament capping"/>
    <property type="evidence" value="ECO:0007669"/>
    <property type="project" value="InterPro"/>
</dbReference>
<evidence type="ECO:0000256" key="1">
    <source>
        <dbReference type="ARBA" id="ARBA00004245"/>
    </source>
</evidence>
<dbReference type="SUPFAM" id="SSF52047">
    <property type="entry name" value="RNI-like"/>
    <property type="match status" value="1"/>
</dbReference>
<protein>
    <submittedName>
        <fullName evidence="5">Leiomodin-2</fullName>
    </submittedName>
</protein>
<dbReference type="EMBL" id="CASHTH010002986">
    <property type="protein sequence ID" value="CAI8038210.1"/>
    <property type="molecule type" value="Genomic_DNA"/>
</dbReference>
<dbReference type="Pfam" id="PF13516">
    <property type="entry name" value="LRR_6"/>
    <property type="match status" value="1"/>
</dbReference>
<comment type="subcellular location">
    <subcellularLocation>
        <location evidence="1">Cytoplasm</location>
        <location evidence="1">Cytoskeleton</location>
    </subcellularLocation>
</comment>
<organism evidence="5 6">
    <name type="scientific">Geodia barretti</name>
    <name type="common">Barrett's horny sponge</name>
    <dbReference type="NCBI Taxonomy" id="519541"/>
    <lineage>
        <taxon>Eukaryota</taxon>
        <taxon>Metazoa</taxon>
        <taxon>Porifera</taxon>
        <taxon>Demospongiae</taxon>
        <taxon>Heteroscleromorpha</taxon>
        <taxon>Tetractinellida</taxon>
        <taxon>Astrophorina</taxon>
        <taxon>Geodiidae</taxon>
        <taxon>Geodia</taxon>
    </lineage>
</organism>
<evidence type="ECO:0000256" key="2">
    <source>
        <dbReference type="ARBA" id="ARBA00022490"/>
    </source>
</evidence>
<dbReference type="GO" id="GO:0005856">
    <property type="term" value="C:cytoskeleton"/>
    <property type="evidence" value="ECO:0007669"/>
    <property type="project" value="UniProtKB-SubCell"/>
</dbReference>
<name>A0AA35SY25_GEOBA</name>
<gene>
    <name evidence="5" type="ORF">GBAR_LOCUS21307</name>
</gene>
<evidence type="ECO:0000256" key="4">
    <source>
        <dbReference type="SAM" id="MobiDB-lite"/>
    </source>
</evidence>
<dbReference type="InterPro" id="IPR004934">
    <property type="entry name" value="TMOD"/>
</dbReference>
<sequence>MSVSALVSRFSNPGSLTDSPTPTNSTRKRQYSTGSAGSSRSESPASIDSHSPHPDSRITEDSRERLSSITEDKIRMFDSRSKSSEDTDGGAPGIKRGAARQMSYGGRERREGENDGTRVARRQLSAPSLGGKGRPGMFRLPGMASASQVSDDAQEADVDDAIESLQSDDPTLTELNLNNHTRLDPALISQLVEALHGNTHLKTLSLANIRFSEDHAKQLADVLRVNTSLTVLNLESNRITRKGIAAIMKALAENKETVLTELRLANQYFSGGAGAESDIAKHLEKVTSIIRLGYNFTSPSIRTRIDRYVMRNTDLIRQKRASLVV</sequence>
<feature type="compositionally biased region" description="Basic and acidic residues" evidence="4">
    <location>
        <begin position="50"/>
        <end position="85"/>
    </location>
</feature>
<dbReference type="InterPro" id="IPR032675">
    <property type="entry name" value="LRR_dom_sf"/>
</dbReference>
<keyword evidence="3" id="KW-0206">Cytoskeleton</keyword>
<feature type="region of interest" description="Disordered" evidence="4">
    <location>
        <begin position="1"/>
        <end position="157"/>
    </location>
</feature>
<proteinExistence type="predicted"/>
<evidence type="ECO:0000256" key="3">
    <source>
        <dbReference type="ARBA" id="ARBA00023212"/>
    </source>
</evidence>
<feature type="compositionally biased region" description="Low complexity" evidence="4">
    <location>
        <begin position="32"/>
        <end position="46"/>
    </location>
</feature>
<accession>A0AA35SY25</accession>
<reference evidence="5" key="1">
    <citation type="submission" date="2023-03" db="EMBL/GenBank/DDBJ databases">
        <authorList>
            <person name="Steffen K."/>
            <person name="Cardenas P."/>
        </authorList>
    </citation>
    <scope>NUCLEOTIDE SEQUENCE</scope>
</reference>
<dbReference type="PANTHER" id="PTHR10901">
    <property type="entry name" value="TROPOMODULIN"/>
    <property type="match status" value="1"/>
</dbReference>
<dbReference type="PANTHER" id="PTHR10901:SF6">
    <property type="entry name" value="TROPOMODULIN, ISOFORM N"/>
    <property type="match status" value="1"/>
</dbReference>
<dbReference type="GO" id="GO:0007015">
    <property type="term" value="P:actin filament organization"/>
    <property type="evidence" value="ECO:0007669"/>
    <property type="project" value="TreeGrafter"/>
</dbReference>
<keyword evidence="6" id="KW-1185">Reference proteome</keyword>
<dbReference type="Proteomes" id="UP001174909">
    <property type="component" value="Unassembled WGS sequence"/>
</dbReference>
<feature type="compositionally biased region" description="Polar residues" evidence="4">
    <location>
        <begin position="1"/>
        <end position="25"/>
    </location>
</feature>
<dbReference type="AlphaFoldDB" id="A0AA35SY25"/>
<comment type="caution">
    <text evidence="5">The sequence shown here is derived from an EMBL/GenBank/DDBJ whole genome shotgun (WGS) entry which is preliminary data.</text>
</comment>